<dbReference type="Proteomes" id="UP000186594">
    <property type="component" value="Unassembled WGS sequence"/>
</dbReference>
<evidence type="ECO:0000256" key="3">
    <source>
        <dbReference type="ARBA" id="ARBA00022729"/>
    </source>
</evidence>
<keyword evidence="5 11" id="KW-0378">Hydrolase</keyword>
<dbReference type="OMA" id="KHFHINV"/>
<evidence type="ECO:0000256" key="8">
    <source>
        <dbReference type="ARBA" id="ARBA00023316"/>
    </source>
</evidence>
<keyword evidence="6" id="KW-1015">Disulfide bond</keyword>
<feature type="chain" id="PRO_5013273447" description="endo-polygalacturonase" evidence="12">
    <location>
        <begin position="16"/>
        <end position="378"/>
    </location>
</feature>
<keyword evidence="3 12" id="KW-0732">Signal</keyword>
<evidence type="ECO:0000256" key="10">
    <source>
        <dbReference type="PROSITE-ProRule" id="PRU10052"/>
    </source>
</evidence>
<dbReference type="GO" id="GO:0071555">
    <property type="term" value="P:cell wall organization"/>
    <property type="evidence" value="ECO:0007669"/>
    <property type="project" value="UniProtKB-KW"/>
</dbReference>
<dbReference type="PROSITE" id="PS00502">
    <property type="entry name" value="POLYGALACTURONASE"/>
    <property type="match status" value="1"/>
</dbReference>
<evidence type="ECO:0000256" key="12">
    <source>
        <dbReference type="SAM" id="SignalP"/>
    </source>
</evidence>
<dbReference type="PANTHER" id="PTHR31884">
    <property type="entry name" value="POLYGALACTURONASE"/>
    <property type="match status" value="1"/>
</dbReference>
<sequence>MKCFLVFVTILTARSTPILPVRSIAARSSPSEVIDIVIPEGRSQTNCIVSQMSDLKHCLKTKSIVISNLAVPARETLDLSNLISGTQVMFTGTTTFAHAHWVGPLVVISGKDIQVSGDGILDGQGALSWDGKGTNGGYKKARLLYLKDLHGASVTGITIRNSPAQVMKVIDSDHLMISGITIDNTDGDTHGGHNTDGIGISNSQYITVSNCIMHTQDDCIAVVSGSNIHVSGIHCTNGHGLAVGSVGGKLHNSVMNVLFENSILVNNTNGVRLKTNYNTTGEVANVTFSNIKLEMIAKYGIDIQQDYLNGGPTNMPSDGVKITNIHMHNIFGNVNKGAYPVNVLCGHDSCHNLEFSGINITGGSGSHCNVKIIGFDCR</sequence>
<dbReference type="STRING" id="1198029.A0A1U7LIL0"/>
<dbReference type="PANTHER" id="PTHR31884:SF1">
    <property type="entry name" value="POLYGALACTURONASE"/>
    <property type="match status" value="1"/>
</dbReference>
<name>A0A1U7LIL0_NEOID</name>
<dbReference type="InterPro" id="IPR011050">
    <property type="entry name" value="Pectin_lyase_fold/virulence"/>
</dbReference>
<dbReference type="InterPro" id="IPR006626">
    <property type="entry name" value="PbH1"/>
</dbReference>
<dbReference type="OrthoDB" id="1546079at2759"/>
<comment type="similarity">
    <text evidence="1 11">Belongs to the glycosyl hydrolase 28 family.</text>
</comment>
<proteinExistence type="inferred from homology"/>
<dbReference type="InterPro" id="IPR050434">
    <property type="entry name" value="Glycosyl_hydrlase_28"/>
</dbReference>
<protein>
    <recommendedName>
        <fullName evidence="2">endo-polygalacturonase</fullName>
        <ecNumber evidence="2">3.2.1.15</ecNumber>
    </recommendedName>
</protein>
<evidence type="ECO:0000313" key="14">
    <source>
        <dbReference type="Proteomes" id="UP000186594"/>
    </source>
</evidence>
<evidence type="ECO:0000256" key="9">
    <source>
        <dbReference type="ARBA" id="ARBA00034074"/>
    </source>
</evidence>
<keyword evidence="14" id="KW-1185">Reference proteome</keyword>
<evidence type="ECO:0000256" key="11">
    <source>
        <dbReference type="RuleBase" id="RU361169"/>
    </source>
</evidence>
<dbReference type="GO" id="GO:0045490">
    <property type="term" value="P:pectin catabolic process"/>
    <property type="evidence" value="ECO:0007669"/>
    <property type="project" value="TreeGrafter"/>
</dbReference>
<dbReference type="AlphaFoldDB" id="A0A1U7LIL0"/>
<dbReference type="EC" id="3.2.1.15" evidence="2"/>
<feature type="signal peptide" evidence="12">
    <location>
        <begin position="1"/>
        <end position="15"/>
    </location>
</feature>
<evidence type="ECO:0000256" key="1">
    <source>
        <dbReference type="ARBA" id="ARBA00008834"/>
    </source>
</evidence>
<evidence type="ECO:0000256" key="5">
    <source>
        <dbReference type="ARBA" id="ARBA00022801"/>
    </source>
</evidence>
<evidence type="ECO:0000256" key="6">
    <source>
        <dbReference type="ARBA" id="ARBA00023157"/>
    </source>
</evidence>
<keyword evidence="4" id="KW-0677">Repeat</keyword>
<evidence type="ECO:0000256" key="4">
    <source>
        <dbReference type="ARBA" id="ARBA00022737"/>
    </source>
</evidence>
<comment type="catalytic activity">
    <reaction evidence="9">
        <text>(1,4-alpha-D-galacturonosyl)n+m + H2O = (1,4-alpha-D-galacturonosyl)n + (1,4-alpha-D-galacturonosyl)m.</text>
        <dbReference type="EC" id="3.2.1.15"/>
    </reaction>
</comment>
<dbReference type="Pfam" id="PF00295">
    <property type="entry name" value="Glyco_hydro_28"/>
    <property type="match status" value="1"/>
</dbReference>
<dbReference type="GO" id="GO:0005576">
    <property type="term" value="C:extracellular region"/>
    <property type="evidence" value="ECO:0007669"/>
    <property type="project" value="TreeGrafter"/>
</dbReference>
<accession>A0A1U7LIL0</accession>
<keyword evidence="7 11" id="KW-0326">Glycosidase</keyword>
<evidence type="ECO:0000256" key="2">
    <source>
        <dbReference type="ARBA" id="ARBA00012736"/>
    </source>
</evidence>
<dbReference type="GO" id="GO:0004650">
    <property type="term" value="F:polygalacturonase activity"/>
    <property type="evidence" value="ECO:0007669"/>
    <property type="project" value="UniProtKB-EC"/>
</dbReference>
<gene>
    <name evidence="13" type="ORF">NEOLI_004929</name>
</gene>
<keyword evidence="8" id="KW-0961">Cell wall biogenesis/degradation</keyword>
<organism evidence="13 14">
    <name type="scientific">Neolecta irregularis (strain DAH-3)</name>
    <dbReference type="NCBI Taxonomy" id="1198029"/>
    <lineage>
        <taxon>Eukaryota</taxon>
        <taxon>Fungi</taxon>
        <taxon>Dikarya</taxon>
        <taxon>Ascomycota</taxon>
        <taxon>Taphrinomycotina</taxon>
        <taxon>Neolectales</taxon>
        <taxon>Neolectaceae</taxon>
        <taxon>Neolecta</taxon>
    </lineage>
</organism>
<evidence type="ECO:0000256" key="7">
    <source>
        <dbReference type="ARBA" id="ARBA00023295"/>
    </source>
</evidence>
<dbReference type="Gene3D" id="2.160.20.10">
    <property type="entry name" value="Single-stranded right-handed beta-helix, Pectin lyase-like"/>
    <property type="match status" value="1"/>
</dbReference>
<reference evidence="13 14" key="1">
    <citation type="submission" date="2016-04" db="EMBL/GenBank/DDBJ databases">
        <title>Evolutionary innovation and constraint leading to complex multicellularity in the Ascomycota.</title>
        <authorList>
            <person name="Cisse O."/>
            <person name="Nguyen A."/>
            <person name="Hewitt D.A."/>
            <person name="Jedd G."/>
            <person name="Stajich J.E."/>
        </authorList>
    </citation>
    <scope>NUCLEOTIDE SEQUENCE [LARGE SCALE GENOMIC DNA]</scope>
    <source>
        <strain evidence="13 14">DAH-3</strain>
    </source>
</reference>
<dbReference type="EMBL" id="LXFE01003121">
    <property type="protein sequence ID" value="OLL22487.1"/>
    <property type="molecule type" value="Genomic_DNA"/>
</dbReference>
<evidence type="ECO:0000313" key="13">
    <source>
        <dbReference type="EMBL" id="OLL22487.1"/>
    </source>
</evidence>
<dbReference type="InterPro" id="IPR012334">
    <property type="entry name" value="Pectin_lyas_fold"/>
</dbReference>
<dbReference type="InterPro" id="IPR000743">
    <property type="entry name" value="Glyco_hydro_28"/>
</dbReference>
<dbReference type="SUPFAM" id="SSF51126">
    <property type="entry name" value="Pectin lyase-like"/>
    <property type="match status" value="1"/>
</dbReference>
<feature type="active site" evidence="10">
    <location>
        <position position="239"/>
    </location>
</feature>
<dbReference type="SMART" id="SM00710">
    <property type="entry name" value="PbH1"/>
    <property type="match status" value="6"/>
</dbReference>
<comment type="caution">
    <text evidence="13">The sequence shown here is derived from an EMBL/GenBank/DDBJ whole genome shotgun (WGS) entry which is preliminary data.</text>
</comment>